<feature type="domain" description="Hydroxymethylglutaryl-coenzyme A synthase C-terminal" evidence="8">
    <location>
        <begin position="180"/>
        <end position="477"/>
    </location>
</feature>
<name>A0A7S3QWX6_DUNTE</name>
<dbReference type="InterPro" id="IPR016039">
    <property type="entry name" value="Thiolase-like"/>
</dbReference>
<dbReference type="InterPro" id="IPR013528">
    <property type="entry name" value="HMG_CoA_synth_N"/>
</dbReference>
<feature type="active site" description="Proton donor/acceptor" evidence="3">
    <location>
        <position position="85"/>
    </location>
</feature>
<evidence type="ECO:0000256" key="6">
    <source>
        <dbReference type="SAM" id="Coils"/>
    </source>
</evidence>
<evidence type="ECO:0000259" key="7">
    <source>
        <dbReference type="Pfam" id="PF01154"/>
    </source>
</evidence>
<keyword evidence="5" id="KW-0753">Steroid metabolism</keyword>
<feature type="active site" description="Proton donor/acceptor" evidence="3">
    <location>
        <position position="271"/>
    </location>
</feature>
<dbReference type="NCBIfam" id="TIGR01833">
    <property type="entry name" value="HMG-CoA-S_euk"/>
    <property type="match status" value="1"/>
</dbReference>
<keyword evidence="5" id="KW-0443">Lipid metabolism</keyword>
<keyword evidence="5" id="KW-0756">Sterol biosynthesis</keyword>
<comment type="similarity">
    <text evidence="1 5">Belongs to the thiolase-like superfamily. HMG-CoA synthase family.</text>
</comment>
<proteinExistence type="inferred from homology"/>
<comment type="pathway">
    <text evidence="5">Metabolic intermediate biosynthesis; (R)-mevalonate biosynthesis; (R)-mevalonate from acetyl-CoA: step 2/3.</text>
</comment>
<evidence type="ECO:0000256" key="5">
    <source>
        <dbReference type="RuleBase" id="RU364071"/>
    </source>
</evidence>
<dbReference type="CDD" id="cd00827">
    <property type="entry name" value="init_cond_enzymes"/>
    <property type="match status" value="1"/>
</dbReference>
<evidence type="ECO:0000256" key="3">
    <source>
        <dbReference type="PIRSR" id="PIRSR610122-1"/>
    </source>
</evidence>
<evidence type="ECO:0000256" key="1">
    <source>
        <dbReference type="ARBA" id="ARBA00007061"/>
    </source>
</evidence>
<dbReference type="SUPFAM" id="SSF53901">
    <property type="entry name" value="Thiolase-like"/>
    <property type="match status" value="2"/>
</dbReference>
<feature type="domain" description="Hydroxymethylglutaryl-coenzyme A synthase N-terminal" evidence="7">
    <location>
        <begin position="4"/>
        <end position="177"/>
    </location>
</feature>
<dbReference type="Pfam" id="PF01154">
    <property type="entry name" value="HMG_CoA_synt_N"/>
    <property type="match status" value="1"/>
</dbReference>
<keyword evidence="5" id="KW-0752">Steroid biosynthesis</keyword>
<organism evidence="9">
    <name type="scientific">Dunaliella tertiolecta</name>
    <name type="common">Green alga</name>
    <dbReference type="NCBI Taxonomy" id="3047"/>
    <lineage>
        <taxon>Eukaryota</taxon>
        <taxon>Viridiplantae</taxon>
        <taxon>Chlorophyta</taxon>
        <taxon>core chlorophytes</taxon>
        <taxon>Chlorophyceae</taxon>
        <taxon>CS clade</taxon>
        <taxon>Chlamydomonadales</taxon>
        <taxon>Dunaliellaceae</taxon>
        <taxon>Dunaliella</taxon>
    </lineage>
</organism>
<dbReference type="PANTHER" id="PTHR43323:SF2">
    <property type="entry name" value="HYDROXYMETHYLGLUTARYL-COA SYNTHASE"/>
    <property type="match status" value="1"/>
</dbReference>
<keyword evidence="5" id="KW-1207">Sterol metabolism</keyword>
<dbReference type="AlphaFoldDB" id="A0A7S3QWX6"/>
<comment type="catalytic activity">
    <reaction evidence="5">
        <text>acetoacetyl-CoA + acetyl-CoA + H2O = (3S)-3-hydroxy-3-methylglutaryl-CoA + CoA + H(+)</text>
        <dbReference type="Rhea" id="RHEA:10188"/>
        <dbReference type="ChEBI" id="CHEBI:15377"/>
        <dbReference type="ChEBI" id="CHEBI:15378"/>
        <dbReference type="ChEBI" id="CHEBI:43074"/>
        <dbReference type="ChEBI" id="CHEBI:57286"/>
        <dbReference type="ChEBI" id="CHEBI:57287"/>
        <dbReference type="ChEBI" id="CHEBI:57288"/>
        <dbReference type="EC" id="2.3.3.10"/>
    </reaction>
</comment>
<evidence type="ECO:0000256" key="2">
    <source>
        <dbReference type="ARBA" id="ARBA00022679"/>
    </source>
</evidence>
<dbReference type="Gene3D" id="3.40.47.10">
    <property type="match status" value="1"/>
</dbReference>
<evidence type="ECO:0000256" key="4">
    <source>
        <dbReference type="PIRSR" id="PIRSR610122-2"/>
    </source>
</evidence>
<dbReference type="UniPathway" id="UPA00058">
    <property type="reaction ID" value="UER00102"/>
</dbReference>
<feature type="coiled-coil region" evidence="6">
    <location>
        <begin position="217"/>
        <end position="244"/>
    </location>
</feature>
<keyword evidence="6" id="KW-0175">Coiled coil</keyword>
<comment type="function">
    <text evidence="5">Catalyzes the condensation of acetyl-CoA with acetoacetyl-CoA to form HMG-CoA.</text>
</comment>
<dbReference type="Pfam" id="PF08540">
    <property type="entry name" value="HMG_CoA_synt_C"/>
    <property type="match status" value="1"/>
</dbReference>
<dbReference type="GO" id="GO:0006084">
    <property type="term" value="P:acetyl-CoA metabolic process"/>
    <property type="evidence" value="ECO:0007669"/>
    <property type="project" value="InterPro"/>
</dbReference>
<dbReference type="GO" id="GO:0010142">
    <property type="term" value="P:farnesyl diphosphate biosynthetic process, mevalonate pathway"/>
    <property type="evidence" value="ECO:0007669"/>
    <property type="project" value="InterPro"/>
</dbReference>
<feature type="active site" description="Acyl-thioester intermediate" evidence="3">
    <location>
        <position position="119"/>
    </location>
</feature>
<dbReference type="EC" id="2.3.3.10" evidence="5"/>
<dbReference type="GO" id="GO:0016126">
    <property type="term" value="P:sterol biosynthetic process"/>
    <property type="evidence" value="ECO:0007669"/>
    <property type="project" value="UniProtKB-KW"/>
</dbReference>
<dbReference type="EMBL" id="HBIP01017924">
    <property type="protein sequence ID" value="CAE0495489.1"/>
    <property type="molecule type" value="Transcribed_RNA"/>
</dbReference>
<dbReference type="PANTHER" id="PTHR43323">
    <property type="entry name" value="3-HYDROXY-3-METHYLGLUTARYL COENZYME A SYNTHASE"/>
    <property type="match status" value="1"/>
</dbReference>
<dbReference type="InterPro" id="IPR010122">
    <property type="entry name" value="HMG_CoA_synthase_euk"/>
</dbReference>
<gene>
    <name evidence="9" type="ORF">DTER00134_LOCUS10562</name>
</gene>
<accession>A0A7S3QWX6</accession>
<protein>
    <recommendedName>
        <fullName evidence="5">Hydroxymethylglutaryl-CoA synthase</fullName>
        <shortName evidence="5">HMG-CoA synthase</shortName>
        <ecNumber evidence="5">2.3.3.10</ecNumber>
    </recommendedName>
    <alternativeName>
        <fullName evidence="5">3-hydroxy-3-methylglutaryl coenzyme A synthase</fullName>
    </alternativeName>
</protein>
<sequence>MSARPPNVGILAMEAYVPLHSLSATDLEIQDGVPGKYTKGLGQVSLSYCTDREDAVSMALTATHKLLEAYSLQPSQIGRLEVGSESGPDRSKSIKSHLMKLIAAGGNHNVEGVDSMHGCYGATAALFNSVNWVESSNWDGRLALVVASDASVYEPGSAARATGGAGAVAMLVGPNAPLRMDPAWRATYAADAEDFSKPAGSGPFPAFDGPATVHHYMNAADHAYASLRERLQRIQADVSALQDQGSEDVARDSSFDVSQGLLPHVDYCLLHAPYARIAQKAFSRMALQDEIRCADWYSKMCSSGMPAKWLTHKPDELLGAGYTDKELERFLLSLSKQAYDEKVEPGASFQRRVGNAYTASLYIGLAGLWGEKGSNLCGKRVLLFSFGSGVVSSFFALEGRHTDGEFSLEQVSKSVSLPARLGQQIQSQPKDYDSMLQQYQQRWGAAPYQPTTSVAAAVSPGTWYLAEVSNTFVRTYLRAGAGDGTTDKEEERT</sequence>
<keyword evidence="2 5" id="KW-0808">Transferase</keyword>
<feature type="binding site" evidence="4">
    <location>
        <position position="280"/>
    </location>
    <ligand>
        <name>CoA</name>
        <dbReference type="ChEBI" id="CHEBI:57287"/>
    </ligand>
</feature>
<evidence type="ECO:0000313" key="9">
    <source>
        <dbReference type="EMBL" id="CAE0495489.1"/>
    </source>
</evidence>
<dbReference type="GO" id="GO:0004421">
    <property type="term" value="F:hydroxymethylglutaryl-CoA synthase activity"/>
    <property type="evidence" value="ECO:0007669"/>
    <property type="project" value="UniProtKB-EC"/>
</dbReference>
<evidence type="ECO:0000259" key="8">
    <source>
        <dbReference type="Pfam" id="PF08540"/>
    </source>
</evidence>
<reference evidence="9" key="1">
    <citation type="submission" date="2021-01" db="EMBL/GenBank/DDBJ databases">
        <authorList>
            <person name="Corre E."/>
            <person name="Pelletier E."/>
            <person name="Niang G."/>
            <person name="Scheremetjew M."/>
            <person name="Finn R."/>
            <person name="Kale V."/>
            <person name="Holt S."/>
            <person name="Cochrane G."/>
            <person name="Meng A."/>
            <person name="Brown T."/>
            <person name="Cohen L."/>
        </authorList>
    </citation>
    <scope>NUCLEOTIDE SEQUENCE</scope>
    <source>
        <strain evidence="9">CCMP1320</strain>
    </source>
</reference>
<dbReference type="InterPro" id="IPR013746">
    <property type="entry name" value="HMG_CoA_synt_C_dom"/>
</dbReference>
<keyword evidence="5" id="KW-0444">Lipid biosynthesis</keyword>